<sequence>MPDTALSKTQTSFYRRIFVAHLIAHDIASVPAIIEATGMPRRTAQDTITALAELDIVCEFQHGEGQRHNIGHYVIRDWGPINARWVADNATHLQHALGYA</sequence>
<proteinExistence type="predicted"/>
<comment type="caution">
    <text evidence="1">The sequence shown here is derived from an EMBL/GenBank/DDBJ whole genome shotgun (WGS) entry which is preliminary data.</text>
</comment>
<dbReference type="STRING" id="553385.GCA_000591415_01907"/>
<evidence type="ECO:0000313" key="1">
    <source>
        <dbReference type="EMBL" id="TVU67512.1"/>
    </source>
</evidence>
<dbReference type="Gene3D" id="1.10.10.10">
    <property type="entry name" value="Winged helix-like DNA-binding domain superfamily/Winged helix DNA-binding domain"/>
    <property type="match status" value="1"/>
</dbReference>
<keyword evidence="2" id="KW-1185">Reference proteome</keyword>
<organism evidence="1 2">
    <name type="scientific">Cobetia crustatorum</name>
    <dbReference type="NCBI Taxonomy" id="553385"/>
    <lineage>
        <taxon>Bacteria</taxon>
        <taxon>Pseudomonadati</taxon>
        <taxon>Pseudomonadota</taxon>
        <taxon>Gammaproteobacteria</taxon>
        <taxon>Oceanospirillales</taxon>
        <taxon>Halomonadaceae</taxon>
        <taxon>Cobetia</taxon>
    </lineage>
</organism>
<gene>
    <name evidence="1" type="ORF">FQP86_16735</name>
</gene>
<dbReference type="RefSeq" id="WP_024952004.1">
    <property type="nucleotide sequence ID" value="NZ_CAWOWR010000044.1"/>
</dbReference>
<dbReference type="InterPro" id="IPR036388">
    <property type="entry name" value="WH-like_DNA-bd_sf"/>
</dbReference>
<name>A0A558HEG7_9GAMM</name>
<evidence type="ECO:0008006" key="3">
    <source>
        <dbReference type="Google" id="ProtNLM"/>
    </source>
</evidence>
<reference evidence="1 2" key="1">
    <citation type="submission" date="2019-07" db="EMBL/GenBank/DDBJ databases">
        <title>Diversity of Bacteria from Kongsfjorden, Arctic.</title>
        <authorList>
            <person name="Yu Y."/>
        </authorList>
    </citation>
    <scope>NUCLEOTIDE SEQUENCE [LARGE SCALE GENOMIC DNA]</scope>
    <source>
        <strain evidence="1 2">SM1923</strain>
    </source>
</reference>
<dbReference type="AlphaFoldDB" id="A0A558HEG7"/>
<dbReference type="InterPro" id="IPR017162">
    <property type="entry name" value="UCP037266"/>
</dbReference>
<protein>
    <recommendedName>
        <fullName evidence="3">Helix-turn-helix domain-containing protein</fullName>
    </recommendedName>
</protein>
<dbReference type="EMBL" id="VNFH01000014">
    <property type="protein sequence ID" value="TVU67512.1"/>
    <property type="molecule type" value="Genomic_DNA"/>
</dbReference>
<dbReference type="OrthoDB" id="5735527at2"/>
<dbReference type="Pfam" id="PF09904">
    <property type="entry name" value="HTH_43"/>
    <property type="match status" value="1"/>
</dbReference>
<accession>A0A558HEG7</accession>
<dbReference type="PIRSF" id="PIRSF037266">
    <property type="entry name" value="UCP037266"/>
    <property type="match status" value="1"/>
</dbReference>
<evidence type="ECO:0000313" key="2">
    <source>
        <dbReference type="Proteomes" id="UP000319941"/>
    </source>
</evidence>
<dbReference type="Proteomes" id="UP000319941">
    <property type="component" value="Unassembled WGS sequence"/>
</dbReference>